<gene>
    <name evidence="5" type="ORF">ACFFP0_01215</name>
</gene>
<evidence type="ECO:0000259" key="4">
    <source>
        <dbReference type="SMART" id="SM00062"/>
    </source>
</evidence>
<dbReference type="RefSeq" id="WP_377254887.1">
    <property type="nucleotide sequence ID" value="NZ_JBHMAA010000003.1"/>
</dbReference>
<dbReference type="EMBL" id="JBHMAA010000003">
    <property type="protein sequence ID" value="MFB9947443.1"/>
    <property type="molecule type" value="Genomic_DNA"/>
</dbReference>
<proteinExistence type="predicted"/>
<evidence type="ECO:0000256" key="3">
    <source>
        <dbReference type="SAM" id="SignalP"/>
    </source>
</evidence>
<feature type="chain" id="PRO_5046397811" evidence="3">
    <location>
        <begin position="26"/>
        <end position="269"/>
    </location>
</feature>
<evidence type="ECO:0000313" key="5">
    <source>
        <dbReference type="EMBL" id="MFB9947443.1"/>
    </source>
</evidence>
<dbReference type="SMART" id="SM00062">
    <property type="entry name" value="PBPb"/>
    <property type="match status" value="1"/>
</dbReference>
<dbReference type="PANTHER" id="PTHR35936:SF19">
    <property type="entry name" value="AMINO-ACID-BINDING PROTEIN YXEM-RELATED"/>
    <property type="match status" value="1"/>
</dbReference>
<accession>A0ABV6ACM6</accession>
<dbReference type="Pfam" id="PF00497">
    <property type="entry name" value="SBP_bac_3"/>
    <property type="match status" value="1"/>
</dbReference>
<name>A0ABV6ACM6_9HYPH</name>
<evidence type="ECO:0000313" key="6">
    <source>
        <dbReference type="Proteomes" id="UP001589692"/>
    </source>
</evidence>
<dbReference type="SUPFAM" id="SSF53850">
    <property type="entry name" value="Periplasmic binding protein-like II"/>
    <property type="match status" value="1"/>
</dbReference>
<dbReference type="PANTHER" id="PTHR35936">
    <property type="entry name" value="MEMBRANE-BOUND LYTIC MUREIN TRANSGLYCOSYLASE F"/>
    <property type="match status" value="1"/>
</dbReference>
<dbReference type="Gene3D" id="3.40.190.10">
    <property type="entry name" value="Periplasmic binding protein-like II"/>
    <property type="match status" value="2"/>
</dbReference>
<comment type="subcellular location">
    <subcellularLocation>
        <location evidence="1">Periplasm</location>
    </subcellularLocation>
</comment>
<keyword evidence="2 3" id="KW-0732">Signal</keyword>
<feature type="signal peptide" evidence="3">
    <location>
        <begin position="1"/>
        <end position="25"/>
    </location>
</feature>
<evidence type="ECO:0000256" key="1">
    <source>
        <dbReference type="ARBA" id="ARBA00004418"/>
    </source>
</evidence>
<keyword evidence="6" id="KW-1185">Reference proteome</keyword>
<comment type="caution">
    <text evidence="5">The sequence shown here is derived from an EMBL/GenBank/DDBJ whole genome shotgun (WGS) entry which is preliminary data.</text>
</comment>
<organism evidence="5 6">
    <name type="scientific">Rhizobium puerariae</name>
    <dbReference type="NCBI Taxonomy" id="1585791"/>
    <lineage>
        <taxon>Bacteria</taxon>
        <taxon>Pseudomonadati</taxon>
        <taxon>Pseudomonadota</taxon>
        <taxon>Alphaproteobacteria</taxon>
        <taxon>Hyphomicrobiales</taxon>
        <taxon>Rhizobiaceae</taxon>
        <taxon>Rhizobium/Agrobacterium group</taxon>
        <taxon>Rhizobium</taxon>
    </lineage>
</organism>
<evidence type="ECO:0000256" key="2">
    <source>
        <dbReference type="ARBA" id="ARBA00022729"/>
    </source>
</evidence>
<feature type="domain" description="Solute-binding protein family 3/N-terminal" evidence="4">
    <location>
        <begin position="42"/>
        <end position="264"/>
    </location>
</feature>
<dbReference type="Proteomes" id="UP001589692">
    <property type="component" value="Unassembled WGS sequence"/>
</dbReference>
<sequence>MSKLFALLKSVFVCGLAVLALGASAYAQQGDSILRQISDRGTLRVGWTVNYPASYRDPASGKVAGYAIDVFNDLGAQLGVKVEYVEDSVATMAAGLQSKKFDVTIPLAITLPRLQALSFSKPFIKSPAALVVRAEDAKKYAGWQDLDKPELTISTTLGSNIDMFVTAVFKNAKIIRVKNQTDSVAQVIAGKADAWANSTSALTDVVGKRPELVLLPNSEYGASPLALPIVQGDFIWAAYLDEFLRVEKENGKLAAAIKKYGYAEDVLYD</sequence>
<protein>
    <submittedName>
        <fullName evidence="5">Substrate-binding periplasmic protein</fullName>
    </submittedName>
</protein>
<reference evidence="5 6" key="1">
    <citation type="submission" date="2024-09" db="EMBL/GenBank/DDBJ databases">
        <authorList>
            <person name="Sun Q."/>
            <person name="Mori K."/>
        </authorList>
    </citation>
    <scope>NUCLEOTIDE SEQUENCE [LARGE SCALE GENOMIC DNA]</scope>
    <source>
        <strain evidence="5 6">TBRC 4938</strain>
    </source>
</reference>
<dbReference type="InterPro" id="IPR001638">
    <property type="entry name" value="Solute-binding_3/MltF_N"/>
</dbReference>